<keyword evidence="7 17" id="KW-0547">Nucleotide-binding</keyword>
<reference evidence="20" key="2">
    <citation type="journal article" date="2021" name="Microbiome">
        <title>Successional dynamics and alternative stable states in a saline activated sludge microbial community over 9 years.</title>
        <authorList>
            <person name="Wang Y."/>
            <person name="Ye J."/>
            <person name="Ju F."/>
            <person name="Liu L."/>
            <person name="Boyd J.A."/>
            <person name="Deng Y."/>
            <person name="Parks D.H."/>
            <person name="Jiang X."/>
            <person name="Yin X."/>
            <person name="Woodcroft B.J."/>
            <person name="Tyson G.W."/>
            <person name="Hugenholtz P."/>
            <person name="Polz M.F."/>
            <person name="Zhang T."/>
        </authorList>
    </citation>
    <scope>NUCLEOTIDE SEQUENCE</scope>
    <source>
        <strain evidence="20">HKST-UBA15</strain>
    </source>
</reference>
<keyword evidence="11" id="KW-0443">Lipid metabolism</keyword>
<evidence type="ECO:0000256" key="2">
    <source>
        <dbReference type="ARBA" id="ARBA00005967"/>
    </source>
</evidence>
<evidence type="ECO:0000256" key="9">
    <source>
        <dbReference type="ARBA" id="ARBA00022840"/>
    </source>
</evidence>
<proteinExistence type="inferred from homology"/>
<dbReference type="InterPro" id="IPR033717">
    <property type="entry name" value="UDPK"/>
</dbReference>
<evidence type="ECO:0000256" key="3">
    <source>
        <dbReference type="ARBA" id="ARBA00022475"/>
    </source>
</evidence>
<evidence type="ECO:0000256" key="13">
    <source>
        <dbReference type="ARBA" id="ARBA00023209"/>
    </source>
</evidence>
<evidence type="ECO:0000256" key="15">
    <source>
        <dbReference type="PIRSR" id="PIRSR600829-1"/>
    </source>
</evidence>
<keyword evidence="18" id="KW-0479">Metal-binding</keyword>
<evidence type="ECO:0000256" key="5">
    <source>
        <dbReference type="ARBA" id="ARBA00022679"/>
    </source>
</evidence>
<evidence type="ECO:0000256" key="10">
    <source>
        <dbReference type="ARBA" id="ARBA00022989"/>
    </source>
</evidence>
<dbReference type="InterPro" id="IPR000829">
    <property type="entry name" value="DAGK"/>
</dbReference>
<dbReference type="PANTHER" id="PTHR34299:SF1">
    <property type="entry name" value="DIACYLGLYCEROL KINASE"/>
    <property type="match status" value="1"/>
</dbReference>
<evidence type="ECO:0000256" key="18">
    <source>
        <dbReference type="PIRSR" id="PIRSR600829-4"/>
    </source>
</evidence>
<evidence type="ECO:0000256" key="7">
    <source>
        <dbReference type="ARBA" id="ARBA00022741"/>
    </source>
</evidence>
<dbReference type="AlphaFoldDB" id="A0A955L0L9"/>
<feature type="active site" description="Proton acceptor" evidence="15">
    <location>
        <position position="64"/>
    </location>
</feature>
<gene>
    <name evidence="20" type="ORF">KC675_03450</name>
</gene>
<dbReference type="GO" id="GO:0008654">
    <property type="term" value="P:phospholipid biosynthetic process"/>
    <property type="evidence" value="ECO:0007669"/>
    <property type="project" value="UniProtKB-KW"/>
</dbReference>
<feature type="binding site" evidence="18">
    <location>
        <position position="23"/>
    </location>
    <ligand>
        <name>a divalent metal cation</name>
        <dbReference type="ChEBI" id="CHEBI:60240"/>
    </ligand>
</feature>
<keyword evidence="12 19" id="KW-0472">Membrane</keyword>
<keyword evidence="3" id="KW-1003">Cell membrane</keyword>
<dbReference type="GO" id="GO:0005524">
    <property type="term" value="F:ATP binding"/>
    <property type="evidence" value="ECO:0007669"/>
    <property type="project" value="UniProtKB-KW"/>
</dbReference>
<keyword evidence="18" id="KW-0460">Magnesium</keyword>
<dbReference type="InterPro" id="IPR036945">
    <property type="entry name" value="DAGK_sf"/>
</dbReference>
<evidence type="ECO:0000256" key="8">
    <source>
        <dbReference type="ARBA" id="ARBA00022777"/>
    </source>
</evidence>
<keyword evidence="6 19" id="KW-0812">Transmembrane</keyword>
<evidence type="ECO:0000256" key="14">
    <source>
        <dbReference type="ARBA" id="ARBA00023264"/>
    </source>
</evidence>
<feature type="binding site" evidence="17">
    <location>
        <position position="23"/>
    </location>
    <ligand>
        <name>ATP</name>
        <dbReference type="ChEBI" id="CHEBI:30616"/>
    </ligand>
</feature>
<dbReference type="Gene3D" id="1.10.287.3610">
    <property type="match status" value="1"/>
</dbReference>
<dbReference type="PANTHER" id="PTHR34299">
    <property type="entry name" value="DIACYLGLYCEROL KINASE"/>
    <property type="match status" value="1"/>
</dbReference>
<keyword evidence="14" id="KW-1208">Phospholipid metabolism</keyword>
<comment type="caution">
    <text evidence="20">The sequence shown here is derived from an EMBL/GenBank/DDBJ whole genome shotgun (WGS) entry which is preliminary data.</text>
</comment>
<comment type="similarity">
    <text evidence="2">Belongs to the bacterial diacylglycerol kinase family.</text>
</comment>
<dbReference type="CDD" id="cd14265">
    <property type="entry name" value="UDPK_IM_like"/>
    <property type="match status" value="1"/>
</dbReference>
<evidence type="ECO:0000313" key="20">
    <source>
        <dbReference type="EMBL" id="MCA9380208.1"/>
    </source>
</evidence>
<protein>
    <submittedName>
        <fullName evidence="20">Diacylglycerol kinase family protein</fullName>
    </submittedName>
</protein>
<keyword evidence="9 17" id="KW-0067">ATP-binding</keyword>
<sequence>MDIKKVFNSFPHAIRGLSLVSKERNMRVHIIAVVVVTIAGILLSISLIEWIAIFICFSLVMSLETVNTVLEDICNKLRDDLGLSYDSTKNARDLAAGAVLISAIFSVNVAILIFLPKILDLFS</sequence>
<feature type="binding site" evidence="18">
    <location>
        <position position="71"/>
    </location>
    <ligand>
        <name>a divalent metal cation</name>
        <dbReference type="ChEBI" id="CHEBI:60240"/>
    </ligand>
</feature>
<organism evidence="20 21">
    <name type="scientific">Candidatus Dojkabacteria bacterium</name>
    <dbReference type="NCBI Taxonomy" id="2099670"/>
    <lineage>
        <taxon>Bacteria</taxon>
        <taxon>Candidatus Dojkabacteria</taxon>
    </lineage>
</organism>
<comment type="subcellular location">
    <subcellularLocation>
        <location evidence="1">Cell membrane</location>
        <topology evidence="1">Multi-pass membrane protein</topology>
    </subcellularLocation>
</comment>
<feature type="binding site" evidence="16">
    <location>
        <position position="64"/>
    </location>
    <ligand>
        <name>substrate</name>
    </ligand>
</feature>
<feature type="transmembrane region" description="Helical" evidence="19">
    <location>
        <begin position="94"/>
        <end position="115"/>
    </location>
</feature>
<evidence type="ECO:0000256" key="12">
    <source>
        <dbReference type="ARBA" id="ARBA00023136"/>
    </source>
</evidence>
<dbReference type="GO" id="GO:0046872">
    <property type="term" value="F:metal ion binding"/>
    <property type="evidence" value="ECO:0007669"/>
    <property type="project" value="UniProtKB-KW"/>
</dbReference>
<evidence type="ECO:0000256" key="6">
    <source>
        <dbReference type="ARBA" id="ARBA00022692"/>
    </source>
</evidence>
<evidence type="ECO:0000256" key="16">
    <source>
        <dbReference type="PIRSR" id="PIRSR600829-2"/>
    </source>
</evidence>
<evidence type="ECO:0000313" key="21">
    <source>
        <dbReference type="Proteomes" id="UP000745577"/>
    </source>
</evidence>
<keyword evidence="5" id="KW-0808">Transferase</keyword>
<dbReference type="GO" id="GO:0005886">
    <property type="term" value="C:plasma membrane"/>
    <property type="evidence" value="ECO:0007669"/>
    <property type="project" value="UniProtKB-SubCell"/>
</dbReference>
<feature type="transmembrane region" description="Helical" evidence="19">
    <location>
        <begin position="30"/>
        <end position="60"/>
    </location>
</feature>
<evidence type="ECO:0000256" key="17">
    <source>
        <dbReference type="PIRSR" id="PIRSR600829-3"/>
    </source>
</evidence>
<dbReference type="Proteomes" id="UP000745577">
    <property type="component" value="Unassembled WGS sequence"/>
</dbReference>
<keyword evidence="10 19" id="KW-1133">Transmembrane helix</keyword>
<evidence type="ECO:0000256" key="1">
    <source>
        <dbReference type="ARBA" id="ARBA00004651"/>
    </source>
</evidence>
<dbReference type="EMBL" id="JAGQLL010000040">
    <property type="protein sequence ID" value="MCA9380208.1"/>
    <property type="molecule type" value="Genomic_DNA"/>
</dbReference>
<reference evidence="20" key="1">
    <citation type="submission" date="2020-04" db="EMBL/GenBank/DDBJ databases">
        <authorList>
            <person name="Zhang T."/>
        </authorList>
    </citation>
    <scope>NUCLEOTIDE SEQUENCE</scope>
    <source>
        <strain evidence="20">HKST-UBA15</strain>
    </source>
</reference>
<feature type="binding site" evidence="17">
    <location>
        <position position="71"/>
    </location>
    <ligand>
        <name>ATP</name>
        <dbReference type="ChEBI" id="CHEBI:30616"/>
    </ligand>
</feature>
<evidence type="ECO:0000256" key="4">
    <source>
        <dbReference type="ARBA" id="ARBA00022516"/>
    </source>
</evidence>
<keyword evidence="8 20" id="KW-0418">Kinase</keyword>
<accession>A0A955L0L9</accession>
<dbReference type="Pfam" id="PF01219">
    <property type="entry name" value="DAGK_prokar"/>
    <property type="match status" value="1"/>
</dbReference>
<evidence type="ECO:0000256" key="11">
    <source>
        <dbReference type="ARBA" id="ARBA00023098"/>
    </source>
</evidence>
<keyword evidence="13" id="KW-0594">Phospholipid biosynthesis</keyword>
<evidence type="ECO:0000256" key="19">
    <source>
        <dbReference type="SAM" id="Phobius"/>
    </source>
</evidence>
<keyword evidence="4" id="KW-0444">Lipid biosynthesis</keyword>
<name>A0A955L0L9_9BACT</name>
<dbReference type="GO" id="GO:0016301">
    <property type="term" value="F:kinase activity"/>
    <property type="evidence" value="ECO:0007669"/>
    <property type="project" value="UniProtKB-KW"/>
</dbReference>
<comment type="cofactor">
    <cofactor evidence="18">
        <name>Mg(2+)</name>
        <dbReference type="ChEBI" id="CHEBI:18420"/>
    </cofactor>
    <text evidence="18">Mn(2+), Zn(2+), Cd(2+) and Co(2+) support activity to lesser extents.</text>
</comment>